<keyword evidence="7" id="KW-0614">Plasmid</keyword>
<keyword evidence="2 6" id="KW-0812">Transmembrane</keyword>
<dbReference type="EMBL" id="AP003017">
    <property type="protein sequence ID" value="BAB54804.1"/>
    <property type="molecule type" value="Genomic_DNA"/>
</dbReference>
<dbReference type="HOGENOM" id="CLU_111134_0_0_5"/>
<dbReference type="GO" id="GO:0016020">
    <property type="term" value="C:membrane"/>
    <property type="evidence" value="ECO:0007669"/>
    <property type="project" value="UniProtKB-SubCell"/>
</dbReference>
<geneLocation type="plasmid" evidence="7 8">
    <name>pMLb</name>
</geneLocation>
<gene>
    <name evidence="7" type="ordered locus">mll9611</name>
</gene>
<feature type="transmembrane region" description="Helical" evidence="6">
    <location>
        <begin position="175"/>
        <end position="194"/>
    </location>
</feature>
<comment type="subcellular location">
    <subcellularLocation>
        <location evidence="1">Membrane</location>
    </subcellularLocation>
</comment>
<reference evidence="7 8" key="1">
    <citation type="journal article" date="2000" name="DNA Res.">
        <title>Complete genome structure of the nitrogen-fixing symbiotic bacterium Mesorhizobium loti.</title>
        <authorList>
            <person name="Kaneko T."/>
            <person name="Nakamura Y."/>
            <person name="Sato S."/>
            <person name="Asamizu E."/>
            <person name="Kato T."/>
            <person name="Sasamoto S."/>
            <person name="Watanabe A."/>
            <person name="Idesawa K."/>
            <person name="Ishikawa A."/>
            <person name="Kawashima K."/>
            <person name="Kimura T."/>
            <person name="Kishida Y."/>
            <person name="Kiyokawa C."/>
            <person name="Kohara M."/>
            <person name="Matsumoto M."/>
            <person name="Matsuno A."/>
            <person name="Mochizuki Y."/>
            <person name="Nakayama S."/>
            <person name="Nakazaki N."/>
            <person name="Shimpo S."/>
            <person name="Sugimoto M."/>
            <person name="Takeuchi C."/>
            <person name="Yamada M."/>
            <person name="Tabata S."/>
        </authorList>
    </citation>
    <scope>NUCLEOTIDE SEQUENCE [LARGE SCALE GENOMIC DNA]</scope>
    <source>
        <strain evidence="8">LMG 29417 / CECT 9101 / MAFF 303099</strain>
        <plasmid evidence="7 8">pMLb</plasmid>
    </source>
</reference>
<dbReference type="InterPro" id="IPR007792">
    <property type="entry name" value="T4SS_VirB3/TrbD/AvhB"/>
</dbReference>
<evidence type="ECO:0000256" key="6">
    <source>
        <dbReference type="SAM" id="Phobius"/>
    </source>
</evidence>
<feature type="compositionally biased region" description="Basic residues" evidence="5">
    <location>
        <begin position="27"/>
        <end position="39"/>
    </location>
</feature>
<keyword evidence="4 6" id="KW-0472">Membrane</keyword>
<name>Q98P51_RHILO</name>
<evidence type="ECO:0000313" key="7">
    <source>
        <dbReference type="EMBL" id="BAB54804.1"/>
    </source>
</evidence>
<accession>Q98P51</accession>
<evidence type="ECO:0000256" key="4">
    <source>
        <dbReference type="ARBA" id="ARBA00023136"/>
    </source>
</evidence>
<protein>
    <submittedName>
        <fullName evidence="7">Conjugal transfer protein TrbB</fullName>
    </submittedName>
</protein>
<dbReference type="Pfam" id="PF05101">
    <property type="entry name" value="VirB3"/>
    <property type="match status" value="1"/>
</dbReference>
<evidence type="ECO:0000256" key="3">
    <source>
        <dbReference type="ARBA" id="ARBA00022989"/>
    </source>
</evidence>
<keyword evidence="3 6" id="KW-1133">Transmembrane helix</keyword>
<evidence type="ECO:0000256" key="1">
    <source>
        <dbReference type="ARBA" id="ARBA00004370"/>
    </source>
</evidence>
<evidence type="ECO:0000256" key="2">
    <source>
        <dbReference type="ARBA" id="ARBA00022692"/>
    </source>
</evidence>
<sequence length="216" mass="23853">MLKPPRSKQEKLHDPPAFALPRQPGRGQRRNCRQPHGRSGRPCIGLLDAVGTAARKDPAVGRGPGLQDHGRHHHHRHRPDAGLRRQFGRLQTAHPDRFWSLDRLCGVEFLSVVLLVRRRGIDLMAAALEQLDAVPGWTVPVHRALTEQIMLGGAPRGIAILNGTLAGAVGLGLRLWLIGLLIWAVGHATAVWAARRDPLFFEVGRRHLRLPGHLSV</sequence>
<evidence type="ECO:0000256" key="5">
    <source>
        <dbReference type="SAM" id="MobiDB-lite"/>
    </source>
</evidence>
<evidence type="ECO:0000313" key="8">
    <source>
        <dbReference type="Proteomes" id="UP000000552"/>
    </source>
</evidence>
<dbReference type="AlphaFoldDB" id="Q98P51"/>
<proteinExistence type="predicted"/>
<dbReference type="KEGG" id="mlo:mll9611"/>
<dbReference type="Proteomes" id="UP000000552">
    <property type="component" value="Plasmid pMLb"/>
</dbReference>
<dbReference type="eggNOG" id="COG5268">
    <property type="taxonomic scope" value="Bacteria"/>
</dbReference>
<organism evidence="7 8">
    <name type="scientific">Mesorhizobium japonicum (strain LMG 29417 / CECT 9101 / MAFF 303099)</name>
    <name type="common">Mesorhizobium loti (strain MAFF 303099)</name>
    <dbReference type="NCBI Taxonomy" id="266835"/>
    <lineage>
        <taxon>Bacteria</taxon>
        <taxon>Pseudomonadati</taxon>
        <taxon>Pseudomonadota</taxon>
        <taxon>Alphaproteobacteria</taxon>
        <taxon>Hyphomicrobiales</taxon>
        <taxon>Phyllobacteriaceae</taxon>
        <taxon>Mesorhizobium</taxon>
    </lineage>
</organism>
<feature type="region of interest" description="Disordered" evidence="5">
    <location>
        <begin position="1"/>
        <end position="85"/>
    </location>
</feature>